<name>A0A0N5A4R8_PARTI</name>
<dbReference type="Proteomes" id="UP000038045">
    <property type="component" value="Unplaced"/>
</dbReference>
<evidence type="ECO:0000313" key="3">
    <source>
        <dbReference type="WBParaSite" id="PTRK_0001669700.1"/>
    </source>
</evidence>
<feature type="region of interest" description="Disordered" evidence="1">
    <location>
        <begin position="1"/>
        <end position="24"/>
    </location>
</feature>
<keyword evidence="2" id="KW-1185">Reference proteome</keyword>
<reference evidence="3" key="1">
    <citation type="submission" date="2017-02" db="UniProtKB">
        <authorList>
            <consortium name="WormBaseParasite"/>
        </authorList>
    </citation>
    <scope>IDENTIFICATION</scope>
</reference>
<sequence length="195" mass="19891">MVPAEAEGVGAEGQVRPRLSGGAQDVGHRAFARAGDAKAAAMHRRAGLQARRHVVEHGLHDLGHARHDEDVVDLKAGRAADRIGDQDAAFGHAGHAAAGGVELAGRIAALEDGERLGVFADRHAEDRADGVGGDVVMGRADAAGGEDIVVRGAQGVQGRDDLVLTVADHPGLHQIDAQRGQKAGQGVHIAVTGAA</sequence>
<proteinExistence type="predicted"/>
<evidence type="ECO:0000313" key="2">
    <source>
        <dbReference type="Proteomes" id="UP000038045"/>
    </source>
</evidence>
<dbReference type="WBParaSite" id="PTRK_0001669700.1">
    <property type="protein sequence ID" value="PTRK_0001669700.1"/>
    <property type="gene ID" value="PTRK_0001669700"/>
</dbReference>
<dbReference type="AlphaFoldDB" id="A0A0N5A4R8"/>
<organism evidence="2 3">
    <name type="scientific">Parastrongyloides trichosuri</name>
    <name type="common">Possum-specific nematode worm</name>
    <dbReference type="NCBI Taxonomy" id="131310"/>
    <lineage>
        <taxon>Eukaryota</taxon>
        <taxon>Metazoa</taxon>
        <taxon>Ecdysozoa</taxon>
        <taxon>Nematoda</taxon>
        <taxon>Chromadorea</taxon>
        <taxon>Rhabditida</taxon>
        <taxon>Tylenchina</taxon>
        <taxon>Panagrolaimomorpha</taxon>
        <taxon>Strongyloidoidea</taxon>
        <taxon>Strongyloididae</taxon>
        <taxon>Parastrongyloides</taxon>
    </lineage>
</organism>
<accession>A0A0N5A4R8</accession>
<protein>
    <submittedName>
        <fullName evidence="3">LigA</fullName>
    </submittedName>
</protein>
<evidence type="ECO:0000256" key="1">
    <source>
        <dbReference type="SAM" id="MobiDB-lite"/>
    </source>
</evidence>